<evidence type="ECO:0000313" key="2">
    <source>
        <dbReference type="Proteomes" id="UP001596496"/>
    </source>
</evidence>
<keyword evidence="1" id="KW-0808">Transferase</keyword>
<gene>
    <name evidence="1" type="ORF">ACFQSB_26570</name>
</gene>
<dbReference type="Gene3D" id="3.40.50.150">
    <property type="entry name" value="Vaccinia Virus protein VP39"/>
    <property type="match status" value="1"/>
</dbReference>
<accession>A0ABW2P9S7</accession>
<dbReference type="InterPro" id="IPR029063">
    <property type="entry name" value="SAM-dependent_MTases_sf"/>
</dbReference>
<dbReference type="CDD" id="cd02440">
    <property type="entry name" value="AdoMet_MTases"/>
    <property type="match status" value="1"/>
</dbReference>
<evidence type="ECO:0000313" key="1">
    <source>
        <dbReference type="EMBL" id="MFC7385797.1"/>
    </source>
</evidence>
<sequence>MGRRTMIRRLAGQAWMIARSFAAARRGRGVARTARLALYEVLFDLRHGTDTSMEPPGRATAHEGTNPLLFAEILRHAGFAADGRALVDFGAGKGRALMLAAEHGFGTAIGVESSPELCAIATANIARYGRRRPGALSVTCADAASFEVPPEVTVAYLFNPFGADTMRAVVDRIRESLDRAPREFHVVYLNPRHAGPFLGAGFIVEHRRPDALLLRRPR</sequence>
<dbReference type="EMBL" id="JBHTCG010000021">
    <property type="protein sequence ID" value="MFC7385797.1"/>
    <property type="molecule type" value="Genomic_DNA"/>
</dbReference>
<organism evidence="1 2">
    <name type="scientific">Sphaerisporangium rhizosphaerae</name>
    <dbReference type="NCBI Taxonomy" id="2269375"/>
    <lineage>
        <taxon>Bacteria</taxon>
        <taxon>Bacillati</taxon>
        <taxon>Actinomycetota</taxon>
        <taxon>Actinomycetes</taxon>
        <taxon>Streptosporangiales</taxon>
        <taxon>Streptosporangiaceae</taxon>
        <taxon>Sphaerisporangium</taxon>
    </lineage>
</organism>
<dbReference type="GO" id="GO:0008168">
    <property type="term" value="F:methyltransferase activity"/>
    <property type="evidence" value="ECO:0007669"/>
    <property type="project" value="UniProtKB-KW"/>
</dbReference>
<keyword evidence="2" id="KW-1185">Reference proteome</keyword>
<dbReference type="GO" id="GO:0032259">
    <property type="term" value="P:methylation"/>
    <property type="evidence" value="ECO:0007669"/>
    <property type="project" value="UniProtKB-KW"/>
</dbReference>
<dbReference type="SUPFAM" id="SSF53335">
    <property type="entry name" value="S-adenosyl-L-methionine-dependent methyltransferases"/>
    <property type="match status" value="1"/>
</dbReference>
<protein>
    <submittedName>
        <fullName evidence="1">Class I SAM-dependent methyltransferase</fullName>
        <ecNumber evidence="1">2.1.-.-</ecNumber>
    </submittedName>
</protein>
<dbReference type="RefSeq" id="WP_380829662.1">
    <property type="nucleotide sequence ID" value="NZ_JBHTCG010000021.1"/>
</dbReference>
<reference evidence="2" key="1">
    <citation type="journal article" date="2019" name="Int. J. Syst. Evol. Microbiol.">
        <title>The Global Catalogue of Microorganisms (GCM) 10K type strain sequencing project: providing services to taxonomists for standard genome sequencing and annotation.</title>
        <authorList>
            <consortium name="The Broad Institute Genomics Platform"/>
            <consortium name="The Broad Institute Genome Sequencing Center for Infectious Disease"/>
            <person name="Wu L."/>
            <person name="Ma J."/>
        </authorList>
    </citation>
    <scope>NUCLEOTIDE SEQUENCE [LARGE SCALE GENOMIC DNA]</scope>
    <source>
        <strain evidence="2">CECT 7649</strain>
    </source>
</reference>
<dbReference type="EC" id="2.1.-.-" evidence="1"/>
<comment type="caution">
    <text evidence="1">The sequence shown here is derived from an EMBL/GenBank/DDBJ whole genome shotgun (WGS) entry which is preliminary data.</text>
</comment>
<keyword evidence="1" id="KW-0489">Methyltransferase</keyword>
<name>A0ABW2P9S7_9ACTN</name>
<proteinExistence type="predicted"/>
<dbReference type="Proteomes" id="UP001596496">
    <property type="component" value="Unassembled WGS sequence"/>
</dbReference>